<organism evidence="1 2">
    <name type="scientific">Variovorax paradoxus</name>
    <dbReference type="NCBI Taxonomy" id="34073"/>
    <lineage>
        <taxon>Bacteria</taxon>
        <taxon>Pseudomonadati</taxon>
        <taxon>Pseudomonadota</taxon>
        <taxon>Betaproteobacteria</taxon>
        <taxon>Burkholderiales</taxon>
        <taxon>Comamonadaceae</taxon>
        <taxon>Variovorax</taxon>
    </lineage>
</organism>
<dbReference type="InterPro" id="IPR012334">
    <property type="entry name" value="Pectin_lyas_fold"/>
</dbReference>
<gene>
    <name evidence="1" type="ORF">GFK26_25365</name>
</gene>
<dbReference type="AlphaFoldDB" id="A0A5Q0M8D9"/>
<evidence type="ECO:0008006" key="3">
    <source>
        <dbReference type="Google" id="ProtNLM"/>
    </source>
</evidence>
<name>A0A5Q0M8D9_VARPD</name>
<dbReference type="InterPro" id="IPR011050">
    <property type="entry name" value="Pectin_lyase_fold/virulence"/>
</dbReference>
<dbReference type="Gene3D" id="2.160.20.10">
    <property type="entry name" value="Single-stranded right-handed beta-helix, Pectin lyase-like"/>
    <property type="match status" value="1"/>
</dbReference>
<evidence type="ECO:0000313" key="2">
    <source>
        <dbReference type="Proteomes" id="UP000326780"/>
    </source>
</evidence>
<reference evidence="1 2" key="1">
    <citation type="submission" date="2019-10" db="EMBL/GenBank/DDBJ databases">
        <title>Complete genome sequence of Variovorax paradoxus 5C-2.</title>
        <authorList>
            <person name="Gogoleva N.E."/>
            <person name="Balkin A.S."/>
        </authorList>
    </citation>
    <scope>NUCLEOTIDE SEQUENCE [LARGE SCALE GENOMIC DNA]</scope>
    <source>
        <strain evidence="1 2">5C-2</strain>
    </source>
</reference>
<protein>
    <recommendedName>
        <fullName evidence="3">Right handed beta helix domain-containing protein</fullName>
    </recommendedName>
</protein>
<sequence length="218" mass="23217">MTTPITSLQKAYIRLLDGSSAAMTIASAHMGPGAFVGVPWQNLTFVDCDFAGDGNIKLASMSGCNFIDCRFLAPHHDFGVMTDVRFTRCRSVGRSIVGGGDGSTGVLFQDCGFEGGGSAPAAHEGIGCMGEVTFRHCTGRGEVLVAGTRLTIDNCQFSDMTFAIGRQRKRGTPLAATVLIDNSQGTGVWRMVDCRMKTSHIQNSSFEQIVNDSSECEA</sequence>
<dbReference type="Proteomes" id="UP000326780">
    <property type="component" value="Chromosome"/>
</dbReference>
<dbReference type="EMBL" id="CP045644">
    <property type="protein sequence ID" value="QFZ85861.1"/>
    <property type="molecule type" value="Genomic_DNA"/>
</dbReference>
<proteinExistence type="predicted"/>
<dbReference type="RefSeq" id="WP_153284400.1">
    <property type="nucleotide sequence ID" value="NZ_CP045644.1"/>
</dbReference>
<evidence type="ECO:0000313" key="1">
    <source>
        <dbReference type="EMBL" id="QFZ85861.1"/>
    </source>
</evidence>
<accession>A0A5Q0M8D9</accession>
<dbReference type="SUPFAM" id="SSF51126">
    <property type="entry name" value="Pectin lyase-like"/>
    <property type="match status" value="1"/>
</dbReference>